<evidence type="ECO:0000313" key="1">
    <source>
        <dbReference type="EMBL" id="KAK2661152.1"/>
    </source>
</evidence>
<organism evidence="1 2">
    <name type="scientific">Dipteronia dyeriana</name>
    <dbReference type="NCBI Taxonomy" id="168575"/>
    <lineage>
        <taxon>Eukaryota</taxon>
        <taxon>Viridiplantae</taxon>
        <taxon>Streptophyta</taxon>
        <taxon>Embryophyta</taxon>
        <taxon>Tracheophyta</taxon>
        <taxon>Spermatophyta</taxon>
        <taxon>Magnoliopsida</taxon>
        <taxon>eudicotyledons</taxon>
        <taxon>Gunneridae</taxon>
        <taxon>Pentapetalae</taxon>
        <taxon>rosids</taxon>
        <taxon>malvids</taxon>
        <taxon>Sapindales</taxon>
        <taxon>Sapindaceae</taxon>
        <taxon>Hippocastanoideae</taxon>
        <taxon>Acereae</taxon>
        <taxon>Dipteronia</taxon>
    </lineage>
</organism>
<name>A0AAE0CRV6_9ROSI</name>
<keyword evidence="2" id="KW-1185">Reference proteome</keyword>
<dbReference type="Proteomes" id="UP001280121">
    <property type="component" value="Unassembled WGS sequence"/>
</dbReference>
<sequence>MDDIHYAVFAMDDAVFAMDVASAPMPEVFMDWIDCILRSSRLSVLINGSSKGYFHCSRVTLYPLGIEEDFLSRLLSMMVDFSQLLHISSLMGFSSPTHLLYAYDVLIFYRDTVQNPENIISAIEVYGNISDQLVNWGMSSIYFGSFVFPSRIGKLQSFVGMLIGQLPFSYLGVPLFRGKPNKFLLQPIVNKILSKFAKWKGKAFYLAGRATLIKSVSTGSFVHYFMIYK</sequence>
<comment type="caution">
    <text evidence="1">The sequence shown here is derived from an EMBL/GenBank/DDBJ whole genome shotgun (WGS) entry which is preliminary data.</text>
</comment>
<proteinExistence type="predicted"/>
<dbReference type="PANTHER" id="PTHR33116">
    <property type="entry name" value="REVERSE TRANSCRIPTASE ZINC-BINDING DOMAIN-CONTAINING PROTEIN-RELATED-RELATED"/>
    <property type="match status" value="1"/>
</dbReference>
<dbReference type="AlphaFoldDB" id="A0AAE0CRV6"/>
<accession>A0AAE0CRV6</accession>
<protein>
    <recommendedName>
        <fullName evidence="3">Reverse transcriptase domain-containing protein</fullName>
    </recommendedName>
</protein>
<dbReference type="PANTHER" id="PTHR33116:SF78">
    <property type="entry name" value="OS12G0587133 PROTEIN"/>
    <property type="match status" value="1"/>
</dbReference>
<reference evidence="1" key="1">
    <citation type="journal article" date="2023" name="Plant J.">
        <title>Genome sequences and population genomics provide insights into the demographic history, inbreeding, and mutation load of two 'living fossil' tree species of Dipteronia.</title>
        <authorList>
            <person name="Feng Y."/>
            <person name="Comes H.P."/>
            <person name="Chen J."/>
            <person name="Zhu S."/>
            <person name="Lu R."/>
            <person name="Zhang X."/>
            <person name="Li P."/>
            <person name="Qiu J."/>
            <person name="Olsen K.M."/>
            <person name="Qiu Y."/>
        </authorList>
    </citation>
    <scope>NUCLEOTIDE SEQUENCE</scope>
    <source>
        <strain evidence="1">KIB01</strain>
    </source>
</reference>
<evidence type="ECO:0008006" key="3">
    <source>
        <dbReference type="Google" id="ProtNLM"/>
    </source>
</evidence>
<evidence type="ECO:0000313" key="2">
    <source>
        <dbReference type="Proteomes" id="UP001280121"/>
    </source>
</evidence>
<gene>
    <name evidence="1" type="ORF">Ddye_007685</name>
</gene>
<dbReference type="EMBL" id="JANJYI010000002">
    <property type="protein sequence ID" value="KAK2661152.1"/>
    <property type="molecule type" value="Genomic_DNA"/>
</dbReference>